<reference evidence="11" key="1">
    <citation type="submission" date="2025-08" db="UniProtKB">
        <authorList>
            <consortium name="RefSeq"/>
        </authorList>
    </citation>
    <scope>IDENTIFICATION</scope>
    <source>
        <tissue evidence="11">Testes</tissue>
    </source>
</reference>
<evidence type="ECO:0000313" key="11">
    <source>
        <dbReference type="RefSeq" id="XP_006813635.1"/>
    </source>
</evidence>
<dbReference type="PANTHER" id="PTHR12411">
    <property type="entry name" value="CYSTEINE PROTEASE FAMILY C1-RELATED"/>
    <property type="match status" value="1"/>
</dbReference>
<dbReference type="Gene3D" id="3.90.70.10">
    <property type="entry name" value="Cysteine proteinases"/>
    <property type="match status" value="1"/>
</dbReference>
<feature type="domain" description="Peptidase C1A papain C-terminal" evidence="8">
    <location>
        <begin position="107"/>
        <end position="322"/>
    </location>
</feature>
<dbReference type="InterPro" id="IPR025660">
    <property type="entry name" value="Pept_his_AS"/>
</dbReference>
<evidence type="ECO:0000256" key="7">
    <source>
        <dbReference type="SAM" id="SignalP"/>
    </source>
</evidence>
<evidence type="ECO:0000259" key="8">
    <source>
        <dbReference type="SMART" id="SM00645"/>
    </source>
</evidence>
<keyword evidence="6" id="KW-1015">Disulfide bond</keyword>
<sequence length="323" mass="35839">MKLFICMLFVAMATAFNMEWENYKAEYGKVYNSDEDGVRQMIWSQNKKNVELHNMKYRKGESSYTMEMNQFGDMTNKEFTDMMCGYKGKKQNSPRSSTFLAPSNYKAPDSVDWRTKGYVTEVKDQGACGSCWAFSTTGSMEGQSFKNTGKLVSFSEQQLVDCSGSYGNMGCGGGLMDQAFAYIEDYGIEPEADYPYTAKDDPCSYDTSKAVATNTGYTDIATMDEKALQQAVATVGPISVAIDASHSSFRLYKSGVYDEPACSQTMLDHGVLAVGYGTTDDGNDYWIVKNSWGSTWGNQGYIHMSRNNDNQCGIATNASYPLM</sequence>
<evidence type="ECO:0000256" key="4">
    <source>
        <dbReference type="ARBA" id="ARBA00022807"/>
    </source>
</evidence>
<dbReference type="Pfam" id="PF00112">
    <property type="entry name" value="Peptidase_C1"/>
    <property type="match status" value="1"/>
</dbReference>
<dbReference type="PROSITE" id="PS00640">
    <property type="entry name" value="THIOL_PROTEASE_ASN"/>
    <property type="match status" value="1"/>
</dbReference>
<protein>
    <submittedName>
        <fullName evidence="11">Cathepsin L1-like</fullName>
    </submittedName>
</protein>
<dbReference type="CDD" id="cd02248">
    <property type="entry name" value="Peptidase_C1A"/>
    <property type="match status" value="1"/>
</dbReference>
<keyword evidence="3" id="KW-0378">Hydrolase</keyword>
<dbReference type="InterPro" id="IPR000169">
    <property type="entry name" value="Pept_cys_AS"/>
</dbReference>
<organism evidence="10 11">
    <name type="scientific">Saccoglossus kowalevskii</name>
    <name type="common">Acorn worm</name>
    <dbReference type="NCBI Taxonomy" id="10224"/>
    <lineage>
        <taxon>Eukaryota</taxon>
        <taxon>Metazoa</taxon>
        <taxon>Hemichordata</taxon>
        <taxon>Enteropneusta</taxon>
        <taxon>Harrimaniidae</taxon>
        <taxon>Saccoglossus</taxon>
    </lineage>
</organism>
<dbReference type="SMART" id="SM00848">
    <property type="entry name" value="Inhibitor_I29"/>
    <property type="match status" value="1"/>
</dbReference>
<dbReference type="InterPro" id="IPR025661">
    <property type="entry name" value="Pept_asp_AS"/>
</dbReference>
<dbReference type="InterPro" id="IPR000668">
    <property type="entry name" value="Peptidase_C1A_C"/>
</dbReference>
<comment type="similarity">
    <text evidence="1">Belongs to the peptidase C1 family.</text>
</comment>
<keyword evidence="2" id="KW-0645">Protease</keyword>
<dbReference type="RefSeq" id="XP_006813635.1">
    <property type="nucleotide sequence ID" value="XM_006813572.1"/>
</dbReference>
<keyword evidence="5" id="KW-0865">Zymogen</keyword>
<dbReference type="GeneID" id="100368926"/>
<dbReference type="Proteomes" id="UP000694865">
    <property type="component" value="Unplaced"/>
</dbReference>
<keyword evidence="4" id="KW-0788">Thiol protease</keyword>
<evidence type="ECO:0000259" key="9">
    <source>
        <dbReference type="SMART" id="SM00848"/>
    </source>
</evidence>
<dbReference type="InterPro" id="IPR013128">
    <property type="entry name" value="Peptidase_C1A"/>
</dbReference>
<feature type="domain" description="Cathepsin propeptide inhibitor" evidence="9">
    <location>
        <begin position="20"/>
        <end position="79"/>
    </location>
</feature>
<keyword evidence="10" id="KW-1185">Reference proteome</keyword>
<accession>A0ABM0M0U4</accession>
<evidence type="ECO:0000256" key="6">
    <source>
        <dbReference type="ARBA" id="ARBA00023157"/>
    </source>
</evidence>
<proteinExistence type="inferred from homology"/>
<dbReference type="PROSITE" id="PS00639">
    <property type="entry name" value="THIOL_PROTEASE_HIS"/>
    <property type="match status" value="1"/>
</dbReference>
<evidence type="ECO:0000256" key="3">
    <source>
        <dbReference type="ARBA" id="ARBA00022801"/>
    </source>
</evidence>
<dbReference type="InterPro" id="IPR038765">
    <property type="entry name" value="Papain-like_cys_pep_sf"/>
</dbReference>
<gene>
    <name evidence="11" type="primary">LOC100368926</name>
</gene>
<feature type="signal peptide" evidence="7">
    <location>
        <begin position="1"/>
        <end position="15"/>
    </location>
</feature>
<dbReference type="InterPro" id="IPR039417">
    <property type="entry name" value="Peptidase_C1A_papain-like"/>
</dbReference>
<dbReference type="PRINTS" id="PR00705">
    <property type="entry name" value="PAPAIN"/>
</dbReference>
<dbReference type="SUPFAM" id="SSF54001">
    <property type="entry name" value="Cysteine proteinases"/>
    <property type="match status" value="1"/>
</dbReference>
<evidence type="ECO:0000256" key="2">
    <source>
        <dbReference type="ARBA" id="ARBA00022670"/>
    </source>
</evidence>
<dbReference type="InterPro" id="IPR013201">
    <property type="entry name" value="Prot_inhib_I29"/>
</dbReference>
<feature type="chain" id="PRO_5045706416" evidence="7">
    <location>
        <begin position="16"/>
        <end position="323"/>
    </location>
</feature>
<evidence type="ECO:0000256" key="5">
    <source>
        <dbReference type="ARBA" id="ARBA00023145"/>
    </source>
</evidence>
<dbReference type="PROSITE" id="PS00139">
    <property type="entry name" value="THIOL_PROTEASE_CYS"/>
    <property type="match status" value="1"/>
</dbReference>
<keyword evidence="7" id="KW-0732">Signal</keyword>
<evidence type="ECO:0000313" key="10">
    <source>
        <dbReference type="Proteomes" id="UP000694865"/>
    </source>
</evidence>
<name>A0ABM0M0U4_SACKO</name>
<dbReference type="Pfam" id="PF08246">
    <property type="entry name" value="Inhibitor_I29"/>
    <property type="match status" value="1"/>
</dbReference>
<evidence type="ECO:0000256" key="1">
    <source>
        <dbReference type="ARBA" id="ARBA00008455"/>
    </source>
</evidence>
<dbReference type="SMART" id="SM00645">
    <property type="entry name" value="Pept_C1"/>
    <property type="match status" value="1"/>
</dbReference>